<dbReference type="PANTHER" id="PTHR14025:SF20">
    <property type="entry name" value="FANCONI ANEMIA GROUP M PROTEIN"/>
    <property type="match status" value="1"/>
</dbReference>
<evidence type="ECO:0000259" key="17">
    <source>
        <dbReference type="PROSITE" id="PS51194"/>
    </source>
</evidence>
<comment type="caution">
    <text evidence="18">The sequence shown here is derived from an EMBL/GenBank/DDBJ whole genome shotgun (WGS) entry which is preliminary data.</text>
</comment>
<evidence type="ECO:0000256" key="3">
    <source>
        <dbReference type="ARBA" id="ARBA00009889"/>
    </source>
</evidence>
<feature type="compositionally biased region" description="Basic and acidic residues" evidence="15">
    <location>
        <begin position="869"/>
        <end position="883"/>
    </location>
</feature>
<evidence type="ECO:0000256" key="5">
    <source>
        <dbReference type="ARBA" id="ARBA00022741"/>
    </source>
</evidence>
<dbReference type="PROSITE" id="PS51192">
    <property type="entry name" value="HELICASE_ATP_BIND_1"/>
    <property type="match status" value="1"/>
</dbReference>
<dbReference type="EMBL" id="LSBH01000002">
    <property type="protein sequence ID" value="OAQ84051.1"/>
    <property type="molecule type" value="Genomic_DNA"/>
</dbReference>
<dbReference type="FunFam" id="3.40.50.300:FF:000861">
    <property type="entry name" value="Fanconi anemia, complementation group M"/>
    <property type="match status" value="1"/>
</dbReference>
<dbReference type="CDD" id="cd12091">
    <property type="entry name" value="FANCM_ID"/>
    <property type="match status" value="1"/>
</dbReference>
<feature type="compositionally biased region" description="Low complexity" evidence="15">
    <location>
        <begin position="997"/>
        <end position="1011"/>
    </location>
</feature>
<comment type="function">
    <text evidence="1 14">ATP-dependent DNA helicase involved in DNA damage repair by homologous recombination and in genome maintenance. Capable of unwinding D-loops. Plays a role in limiting crossover recombinants during mitotic DNA double-strand break (DSB) repair. Component of a FANCM-MHF complex which promotes gene conversion at blocked replication forks, probably by reversal of the stalled fork.</text>
</comment>
<dbReference type="GO" id="GO:0043138">
    <property type="term" value="F:3'-5' DNA helicase activity"/>
    <property type="evidence" value="ECO:0007669"/>
    <property type="project" value="InterPro"/>
</dbReference>
<dbReference type="SUPFAM" id="SSF52540">
    <property type="entry name" value="P-loop containing nucleoside triphosphate hydrolases"/>
    <property type="match status" value="1"/>
</dbReference>
<evidence type="ECO:0000256" key="11">
    <source>
        <dbReference type="ARBA" id="ARBA00023204"/>
    </source>
</evidence>
<reference evidence="18 19" key="1">
    <citation type="submission" date="2016-01" db="EMBL/GenBank/DDBJ databases">
        <title>Biosynthesis of antibiotic leucinostatins and their inhibition on Phytophthora in bio-control Purpureocillium lilacinum.</title>
        <authorList>
            <person name="Wang G."/>
            <person name="Liu Z."/>
            <person name="Lin R."/>
            <person name="Li E."/>
            <person name="Mao Z."/>
            <person name="Ling J."/>
            <person name="Yin W."/>
            <person name="Xie B."/>
        </authorList>
    </citation>
    <scope>NUCLEOTIDE SEQUENCE [LARGE SCALE GENOMIC DNA]</scope>
    <source>
        <strain evidence="18">PLBJ-1</strain>
    </source>
</reference>
<evidence type="ECO:0000256" key="15">
    <source>
        <dbReference type="SAM" id="MobiDB-lite"/>
    </source>
</evidence>
<evidence type="ECO:0000256" key="7">
    <source>
        <dbReference type="ARBA" id="ARBA00022801"/>
    </source>
</evidence>
<keyword evidence="11" id="KW-0234">DNA repair</keyword>
<keyword evidence="7" id="KW-0378">Hydrolase</keyword>
<feature type="compositionally biased region" description="Acidic residues" evidence="15">
    <location>
        <begin position="908"/>
        <end position="929"/>
    </location>
</feature>
<comment type="similarity">
    <text evidence="3 14">Belongs to the DEAD box helicase family. DEAH subfamily. FANCM sub-subfamily.</text>
</comment>
<dbReference type="InterPro" id="IPR014001">
    <property type="entry name" value="Helicase_ATP-bd"/>
</dbReference>
<protein>
    <recommendedName>
        <fullName evidence="14">ATP-dependent DNA helicase</fullName>
        <ecNumber evidence="14">3.6.4.12</ecNumber>
    </recommendedName>
</protein>
<evidence type="ECO:0000256" key="10">
    <source>
        <dbReference type="ARBA" id="ARBA00023125"/>
    </source>
</evidence>
<keyword evidence="12" id="KW-0539">Nucleus</keyword>
<feature type="region of interest" description="Disordered" evidence="15">
    <location>
        <begin position="22"/>
        <end position="44"/>
    </location>
</feature>
<keyword evidence="9" id="KW-0067">ATP-binding</keyword>
<feature type="region of interest" description="Disordered" evidence="15">
    <location>
        <begin position="857"/>
        <end position="1079"/>
    </location>
</feature>
<feature type="compositionally biased region" description="Basic residues" evidence="15">
    <location>
        <begin position="707"/>
        <end position="722"/>
    </location>
</feature>
<feature type="compositionally biased region" description="Low complexity" evidence="15">
    <location>
        <begin position="79"/>
        <end position="94"/>
    </location>
</feature>
<evidence type="ECO:0000256" key="14">
    <source>
        <dbReference type="RuleBase" id="RU367027"/>
    </source>
</evidence>
<dbReference type="Proteomes" id="UP000078240">
    <property type="component" value="Unassembled WGS sequence"/>
</dbReference>
<comment type="subunit">
    <text evidence="4 14">Interacts with the MHF histone-fold complex to form the FANCM-MHF complex.</text>
</comment>
<dbReference type="SMART" id="SM00487">
    <property type="entry name" value="DEXDc"/>
    <property type="match status" value="1"/>
</dbReference>
<dbReference type="GO" id="GO:0005634">
    <property type="term" value="C:nucleus"/>
    <property type="evidence" value="ECO:0007669"/>
    <property type="project" value="UniProtKB-SubCell"/>
</dbReference>
<evidence type="ECO:0000256" key="4">
    <source>
        <dbReference type="ARBA" id="ARBA00011390"/>
    </source>
</evidence>
<keyword evidence="6" id="KW-0227">DNA damage</keyword>
<feature type="compositionally biased region" description="Basic residues" evidence="15">
    <location>
        <begin position="932"/>
        <end position="951"/>
    </location>
</feature>
<dbReference type="AlphaFoldDB" id="A0A179H3H4"/>
<keyword evidence="10" id="KW-0238">DNA-binding</keyword>
<dbReference type="InterPro" id="IPR006935">
    <property type="entry name" value="Helicase/UvrB_N"/>
</dbReference>
<name>A0A179H3H4_PURLI</name>
<dbReference type="Gene3D" id="3.40.50.300">
    <property type="entry name" value="P-loop containing nucleotide triphosphate hydrolases"/>
    <property type="match status" value="2"/>
</dbReference>
<feature type="region of interest" description="Disordered" evidence="15">
    <location>
        <begin position="688"/>
        <end position="726"/>
    </location>
</feature>
<evidence type="ECO:0000256" key="8">
    <source>
        <dbReference type="ARBA" id="ARBA00022806"/>
    </source>
</evidence>
<organism evidence="18 19">
    <name type="scientific">Purpureocillium lilacinum</name>
    <name type="common">Paecilomyces lilacinus</name>
    <dbReference type="NCBI Taxonomy" id="33203"/>
    <lineage>
        <taxon>Eukaryota</taxon>
        <taxon>Fungi</taxon>
        <taxon>Dikarya</taxon>
        <taxon>Ascomycota</taxon>
        <taxon>Pezizomycotina</taxon>
        <taxon>Sordariomycetes</taxon>
        <taxon>Hypocreomycetidae</taxon>
        <taxon>Hypocreales</taxon>
        <taxon>Ophiocordycipitaceae</taxon>
        <taxon>Purpureocillium</taxon>
    </lineage>
</organism>
<feature type="domain" description="Helicase ATP-binding" evidence="16">
    <location>
        <begin position="169"/>
        <end position="337"/>
    </location>
</feature>
<dbReference type="GO" id="GO:0016887">
    <property type="term" value="F:ATP hydrolysis activity"/>
    <property type="evidence" value="ECO:0007669"/>
    <property type="project" value="RHEA"/>
</dbReference>
<evidence type="ECO:0000256" key="6">
    <source>
        <dbReference type="ARBA" id="ARBA00022763"/>
    </source>
</evidence>
<evidence type="ECO:0000313" key="18">
    <source>
        <dbReference type="EMBL" id="OAQ84051.1"/>
    </source>
</evidence>
<dbReference type="GO" id="GO:0009378">
    <property type="term" value="F:four-way junction helicase activity"/>
    <property type="evidence" value="ECO:0007669"/>
    <property type="project" value="TreeGrafter"/>
</dbReference>
<dbReference type="Gene3D" id="1.20.1320.20">
    <property type="entry name" value="hef helicase domain"/>
    <property type="match status" value="1"/>
</dbReference>
<dbReference type="InterPro" id="IPR027417">
    <property type="entry name" value="P-loop_NTPase"/>
</dbReference>
<dbReference type="InterPro" id="IPR039686">
    <property type="entry name" value="FANCM/Mph1-like_ID"/>
</dbReference>
<evidence type="ECO:0000256" key="2">
    <source>
        <dbReference type="ARBA" id="ARBA00004123"/>
    </source>
</evidence>
<feature type="compositionally biased region" description="Acidic residues" evidence="15">
    <location>
        <begin position="958"/>
        <end position="980"/>
    </location>
</feature>
<evidence type="ECO:0000313" key="19">
    <source>
        <dbReference type="Proteomes" id="UP000078240"/>
    </source>
</evidence>
<dbReference type="Pfam" id="PF04851">
    <property type="entry name" value="ResIII"/>
    <property type="match status" value="1"/>
</dbReference>
<dbReference type="GO" id="GO:0000400">
    <property type="term" value="F:four-way junction DNA binding"/>
    <property type="evidence" value="ECO:0007669"/>
    <property type="project" value="TreeGrafter"/>
</dbReference>
<proteinExistence type="inferred from homology"/>
<dbReference type="FunFam" id="3.40.50.300:FF:001992">
    <property type="entry name" value="ATP-dependent RNA helicase, putative"/>
    <property type="match status" value="1"/>
</dbReference>
<evidence type="ECO:0000256" key="12">
    <source>
        <dbReference type="ARBA" id="ARBA00023242"/>
    </source>
</evidence>
<dbReference type="CDD" id="cd18033">
    <property type="entry name" value="DEXDc_FANCM"/>
    <property type="match status" value="1"/>
</dbReference>
<feature type="region of interest" description="Disordered" evidence="15">
    <location>
        <begin position="61"/>
        <end position="104"/>
    </location>
</feature>
<dbReference type="GO" id="GO:0036297">
    <property type="term" value="P:interstrand cross-link repair"/>
    <property type="evidence" value="ECO:0007669"/>
    <property type="project" value="UniProtKB-ARBA"/>
</dbReference>
<dbReference type="PANTHER" id="PTHR14025">
    <property type="entry name" value="FANCONI ANEMIA GROUP M FANCM FAMILY MEMBER"/>
    <property type="match status" value="1"/>
</dbReference>
<gene>
    <name evidence="18" type="ORF">VFPBJ_02819</name>
</gene>
<comment type="subcellular location">
    <subcellularLocation>
        <location evidence="2 14">Nucleus</location>
    </subcellularLocation>
</comment>
<evidence type="ECO:0000256" key="9">
    <source>
        <dbReference type="ARBA" id="ARBA00022840"/>
    </source>
</evidence>
<dbReference type="InterPro" id="IPR001650">
    <property type="entry name" value="Helicase_C-like"/>
</dbReference>
<evidence type="ECO:0000256" key="1">
    <source>
        <dbReference type="ARBA" id="ARBA00003813"/>
    </source>
</evidence>
<dbReference type="CDD" id="cd18801">
    <property type="entry name" value="SF2_C_FANCM_Hef"/>
    <property type="match status" value="1"/>
</dbReference>
<accession>A0A179H3H4</accession>
<dbReference type="PROSITE" id="PS51194">
    <property type="entry name" value="HELICASE_CTER"/>
    <property type="match status" value="1"/>
</dbReference>
<dbReference type="InterPro" id="IPR044749">
    <property type="entry name" value="FANCM_DEXDc"/>
</dbReference>
<keyword evidence="8 18" id="KW-0347">Helicase</keyword>
<evidence type="ECO:0000256" key="13">
    <source>
        <dbReference type="ARBA" id="ARBA00047995"/>
    </source>
</evidence>
<dbReference type="GO" id="GO:0045003">
    <property type="term" value="P:double-strand break repair via synthesis-dependent strand annealing"/>
    <property type="evidence" value="ECO:0007669"/>
    <property type="project" value="TreeGrafter"/>
</dbReference>
<comment type="catalytic activity">
    <reaction evidence="13 14">
        <text>ATP + H2O = ADP + phosphate + H(+)</text>
        <dbReference type="Rhea" id="RHEA:13065"/>
        <dbReference type="ChEBI" id="CHEBI:15377"/>
        <dbReference type="ChEBI" id="CHEBI:15378"/>
        <dbReference type="ChEBI" id="CHEBI:30616"/>
        <dbReference type="ChEBI" id="CHEBI:43474"/>
        <dbReference type="ChEBI" id="CHEBI:456216"/>
        <dbReference type="EC" id="3.6.4.12"/>
    </reaction>
</comment>
<keyword evidence="5" id="KW-0547">Nucleotide-binding</keyword>
<evidence type="ECO:0000259" key="16">
    <source>
        <dbReference type="PROSITE" id="PS51192"/>
    </source>
</evidence>
<dbReference type="PROSITE" id="PS00690">
    <property type="entry name" value="DEAH_ATP_HELICASE"/>
    <property type="match status" value="1"/>
</dbReference>
<dbReference type="Pfam" id="PF00271">
    <property type="entry name" value="Helicase_C"/>
    <property type="match status" value="1"/>
</dbReference>
<dbReference type="InterPro" id="IPR002464">
    <property type="entry name" value="DNA/RNA_helicase_DEAH_CS"/>
</dbReference>
<sequence>MSDDEFDDDIADEDFIDAFEQVASSGTRKGALKESTSRPNIGQTVTAQQPKDFAAALELQDLPSDAFSSPEPPQRRRVSPPARQRQAPPGQAPRTGLARSNSSTFRQTTLWGTDAFERPTQPSQPQSARVYRVDLPREEPSHHALDLEAMKTWVYPTNLGAIRDYQYSIVKNSLFNNTLVALPTGLGKTFIAATVMLNFYRWTRSAKIVFVAPTKPLVAQQVDACYNIAGIPRSETTLLTGDIAPALRVDEWGARRVFFMTPQTLLNDLSHGYADPKSIGLLVIDEAHRAVGEYAYAKVTKLIRRFSKSFRVLALTATPGSKVETVQEVIDNLGISHCEIRTEESIDIRQYVHQRNIDPMILDPSDEMNLVSELFTEALKPLVDKLSSQNIYYGRNPMALTAYGLMQAQKEWFASRGQHANQGIQFMMRAIFSVLTGLAHSIKLLNFHGIKPFYDNLVDFRSEQEDKGEKGSKYKRQLIEHPSFRDMMDKIAMWLRTDGFVGHPKLTALADCVLNHFMDKGEASGTRVIVFSEYRDSAEDIVRMFNKHRPLIKASVFVGQADGKRGEGMKQAQQIATIDRFKRGEFNVLVATSIGEEGLDIGQVDLIVCYDASASPIRMLQRMGRTGRKRAGNIILLLMRGKEEDQFAKSKDNYEKMQQLICEGSRFSFRGDLSTRIVPREIRPEVDKRHVDIPVENTQDQSLPEPKKRRAPPGKKKPPKKFHMPDGVETGFQTLSHFMNGGGNKARAKPQRNRELDDVVEIPDLKSVVLSEQGVRELDREYRDLPFNHSMVEEADMPSMTAHPELQRRLQPVYRVKHGIHTKRCVKVLARMGLKPESLVRPCREVDTSDYLEIPVRAFVNSDGEEETEDHREGTASPEKETGHATAAKLPKQKRKRTTSTTKLAACEAEDEEPTLLAGEDLDEEEDEPGLPKRKRGRPKKAGKVAGRTRRGGINSDEVGDDCERDSDVMDTDGSDDGADLLDFVVADNQATSSMMDSQATSPTSPTSQDTPRNRPQKPFYVPSHFPGTQESEGIPDVTTLVGAKRKESPLDSDDESGDLAARRPARGRRRLVDSDSDE</sequence>
<dbReference type="GO" id="GO:0005524">
    <property type="term" value="F:ATP binding"/>
    <property type="evidence" value="ECO:0007669"/>
    <property type="project" value="UniProtKB-UniRule"/>
</dbReference>
<dbReference type="SMART" id="SM00490">
    <property type="entry name" value="HELICc"/>
    <property type="match status" value="1"/>
</dbReference>
<dbReference type="EC" id="3.6.4.12" evidence="14"/>
<feature type="domain" description="Helicase C-terminal" evidence="17">
    <location>
        <begin position="513"/>
        <end position="673"/>
    </location>
</feature>